<dbReference type="Proteomes" id="UP000223828">
    <property type="component" value="Unassembled WGS sequence"/>
</dbReference>
<dbReference type="AlphaFoldDB" id="A0A2C6WDS2"/>
<dbReference type="EMBL" id="MRZN01000019">
    <property type="protein sequence ID" value="PHK48978.1"/>
    <property type="molecule type" value="Genomic_DNA"/>
</dbReference>
<dbReference type="GO" id="GO:0003700">
    <property type="term" value="F:DNA-binding transcription factor activity"/>
    <property type="evidence" value="ECO:0007669"/>
    <property type="project" value="TreeGrafter"/>
</dbReference>
<sequence>MKCSKATDYALHALLYMIKNDGASSRIPVQDLALALKVSTTYLSKILTRLVKVGIISASSGAKGGYQLKHGWQDVSIYEVIITIDGKQSLLEDSFNHAQVCPIKQIMDEAEHNLITHLEDKTLKDLAGS</sequence>
<evidence type="ECO:0000313" key="3">
    <source>
        <dbReference type="Proteomes" id="UP000223828"/>
    </source>
</evidence>
<dbReference type="InterPro" id="IPR036388">
    <property type="entry name" value="WH-like_DNA-bd_sf"/>
</dbReference>
<dbReference type="InterPro" id="IPR030489">
    <property type="entry name" value="TR_Rrf2-type_CS"/>
</dbReference>
<dbReference type="InterPro" id="IPR000944">
    <property type="entry name" value="Tscrpt_reg_Rrf2"/>
</dbReference>
<reference evidence="2" key="4">
    <citation type="submission" date="2022-03" db="EMBL/GenBank/DDBJ databases">
        <title>Complete Genome Sequence of Staphylococcus edaphicus strain CCM 8731.</title>
        <authorList>
            <person name="Rimmer C.O."/>
            <person name="Thomas J.C."/>
        </authorList>
    </citation>
    <scope>NUCLEOTIDE SEQUENCE</scope>
    <source>
        <strain evidence="2">CCM 8731</strain>
    </source>
</reference>
<dbReference type="PANTHER" id="PTHR33221">
    <property type="entry name" value="WINGED HELIX-TURN-HELIX TRANSCRIPTIONAL REGULATOR, RRF2 FAMILY"/>
    <property type="match status" value="1"/>
</dbReference>
<dbReference type="PROSITE" id="PS51197">
    <property type="entry name" value="HTH_RRF2_2"/>
    <property type="match status" value="1"/>
</dbReference>
<reference evidence="1" key="1">
    <citation type="journal article" date="2017" name="Appl. Environ. Microbiol.">
        <title>Staphylococcus edaphicus sp. nov., isolated in Antarctica, harbours mecC gene and genomic islands with suspected role in adaptation to extreme environment.</title>
        <authorList>
            <person name="Pantucek R."/>
            <person name="Sedlacek I."/>
            <person name="Indrakova A."/>
            <person name="Vrbovska V."/>
            <person name="Maslanova I."/>
            <person name="Kovarovic V."/>
            <person name="Svec P."/>
            <person name="Kralova S."/>
            <person name="Kristofova L."/>
            <person name="Keklakova J."/>
            <person name="Petras P."/>
            <person name="Doskar J."/>
        </authorList>
    </citation>
    <scope>NUCLEOTIDE SEQUENCE</scope>
    <source>
        <strain evidence="1">CCM 8730</strain>
    </source>
</reference>
<dbReference type="EMBL" id="CP093217">
    <property type="protein sequence ID" value="UQW80565.1"/>
    <property type="molecule type" value="Genomic_DNA"/>
</dbReference>
<dbReference type="PROSITE" id="PS01332">
    <property type="entry name" value="HTH_RRF2_1"/>
    <property type="match status" value="1"/>
</dbReference>
<dbReference type="Gene3D" id="1.10.10.10">
    <property type="entry name" value="Winged helix-like DNA-binding domain superfamily/Winged helix DNA-binding domain"/>
    <property type="match status" value="1"/>
</dbReference>
<dbReference type="Pfam" id="PF02082">
    <property type="entry name" value="Rrf2"/>
    <property type="match status" value="1"/>
</dbReference>
<protein>
    <submittedName>
        <fullName evidence="1 2">Transcriptional regulator</fullName>
    </submittedName>
</protein>
<evidence type="ECO:0000313" key="2">
    <source>
        <dbReference type="EMBL" id="UQW80565.1"/>
    </source>
</evidence>
<name>A0A2C6WDS2_9STAP</name>
<dbReference type="NCBIfam" id="TIGR00738">
    <property type="entry name" value="rrf2_super"/>
    <property type="match status" value="1"/>
</dbReference>
<dbReference type="GO" id="GO:0005829">
    <property type="term" value="C:cytosol"/>
    <property type="evidence" value="ECO:0007669"/>
    <property type="project" value="TreeGrafter"/>
</dbReference>
<proteinExistence type="predicted"/>
<dbReference type="InterPro" id="IPR036390">
    <property type="entry name" value="WH_DNA-bd_sf"/>
</dbReference>
<reference evidence="3" key="2">
    <citation type="submission" date="2017-10" db="EMBL/GenBank/DDBJ databases">
        <title>Staphylococcus edaphicus sp. nov., isolated in Antarctica, harbouring mecC gene and genomic islands essential in adaptation to extreme environment.</title>
        <authorList>
            <person name="Pantucek R."/>
            <person name="Sedlacek I."/>
            <person name="Indrakova A."/>
            <person name="Vrbovska V."/>
            <person name="Maslanova I."/>
            <person name="Kovarovic V."/>
            <person name="Svec P."/>
            <person name="Kralova S."/>
            <person name="Kristofova L."/>
            <person name="Keklakova J."/>
            <person name="Petras P."/>
            <person name="Doskar J."/>
        </authorList>
    </citation>
    <scope>NUCLEOTIDE SEQUENCE [LARGE SCALE GENOMIC DNA]</scope>
    <source>
        <strain evidence="3">CCM 5085</strain>
    </source>
</reference>
<evidence type="ECO:0000313" key="4">
    <source>
        <dbReference type="Proteomes" id="UP001056588"/>
    </source>
</evidence>
<dbReference type="OrthoDB" id="9808360at2"/>
<accession>A0A2C6WDS2</accession>
<gene>
    <name evidence="1" type="ORF">BTJ66_10615</name>
    <name evidence="2" type="ORF">MNY58_08125</name>
</gene>
<dbReference type="Proteomes" id="UP001056588">
    <property type="component" value="Chromosome"/>
</dbReference>
<dbReference type="PANTHER" id="PTHR33221:SF9">
    <property type="entry name" value="RRF2 FAMILY PROTEIN"/>
    <property type="match status" value="1"/>
</dbReference>
<keyword evidence="4" id="KW-1185">Reference proteome</keyword>
<evidence type="ECO:0000313" key="1">
    <source>
        <dbReference type="EMBL" id="PHK48978.1"/>
    </source>
</evidence>
<organism evidence="1 3">
    <name type="scientific">Staphylococcus edaphicus</name>
    <dbReference type="NCBI Taxonomy" id="1955013"/>
    <lineage>
        <taxon>Bacteria</taxon>
        <taxon>Bacillati</taxon>
        <taxon>Bacillota</taxon>
        <taxon>Bacilli</taxon>
        <taxon>Bacillales</taxon>
        <taxon>Staphylococcaceae</taxon>
        <taxon>Staphylococcus</taxon>
    </lineage>
</organism>
<dbReference type="RefSeq" id="WP_099090929.1">
    <property type="nucleotide sequence ID" value="NZ_CP093217.1"/>
</dbReference>
<reference evidence="1" key="3">
    <citation type="submission" date="2017-10" db="EMBL/GenBank/DDBJ databases">
        <authorList>
            <person name="Vrbovska V."/>
            <person name="Kovarovic V."/>
            <person name="Indrakova A."/>
        </authorList>
    </citation>
    <scope>NUCLEOTIDE SEQUENCE</scope>
    <source>
        <strain evidence="1">CCM 8730</strain>
    </source>
</reference>
<dbReference type="SUPFAM" id="SSF46785">
    <property type="entry name" value="Winged helix' DNA-binding domain"/>
    <property type="match status" value="1"/>
</dbReference>